<dbReference type="Proteomes" id="UP000034493">
    <property type="component" value="Unassembled WGS sequence"/>
</dbReference>
<dbReference type="EMBL" id="LCBC01000002">
    <property type="protein sequence ID" value="KKS04924.1"/>
    <property type="molecule type" value="Genomic_DNA"/>
</dbReference>
<gene>
    <name evidence="2" type="ORF">UU56_C0002G0064</name>
</gene>
<accession>A0A0G0VVQ6</accession>
<organism evidence="2 3">
    <name type="scientific">Candidatus Curtissbacteria bacterium GW2011_GWA2_41_24</name>
    <dbReference type="NCBI Taxonomy" id="1618411"/>
    <lineage>
        <taxon>Bacteria</taxon>
        <taxon>Candidatus Curtissiibacteriota</taxon>
    </lineage>
</organism>
<proteinExistence type="predicted"/>
<evidence type="ECO:0000313" key="3">
    <source>
        <dbReference type="Proteomes" id="UP000034493"/>
    </source>
</evidence>
<evidence type="ECO:0000256" key="1">
    <source>
        <dbReference type="SAM" id="MobiDB-lite"/>
    </source>
</evidence>
<dbReference type="AlphaFoldDB" id="A0A0G0VVQ6"/>
<feature type="compositionally biased region" description="Basic and acidic residues" evidence="1">
    <location>
        <begin position="81"/>
        <end position="90"/>
    </location>
</feature>
<protein>
    <submittedName>
        <fullName evidence="2">Uncharacterized protein</fullName>
    </submittedName>
</protein>
<feature type="compositionally biased region" description="Basic and acidic residues" evidence="1">
    <location>
        <begin position="99"/>
        <end position="113"/>
    </location>
</feature>
<evidence type="ECO:0000313" key="2">
    <source>
        <dbReference type="EMBL" id="KKS04924.1"/>
    </source>
</evidence>
<reference evidence="2 3" key="1">
    <citation type="journal article" date="2015" name="Nature">
        <title>rRNA introns, odd ribosomes, and small enigmatic genomes across a large radiation of phyla.</title>
        <authorList>
            <person name="Brown C.T."/>
            <person name="Hug L.A."/>
            <person name="Thomas B.C."/>
            <person name="Sharon I."/>
            <person name="Castelle C.J."/>
            <person name="Singh A."/>
            <person name="Wilkins M.J."/>
            <person name="Williams K.H."/>
            <person name="Banfield J.F."/>
        </authorList>
    </citation>
    <scope>NUCLEOTIDE SEQUENCE [LARGE SCALE GENOMIC DNA]</scope>
</reference>
<sequence length="133" mass="14662">MDDGSAVSDIAETAGEVGSTFLGELKKIGKVAVSQIIGQGQAQTPTTDDLAKLSDKDKKFSDAAQEEVRARIQAIYEEHAARRKKEEMARKQQQAQIGEQKEKQEELLGKQQKDMPISAIEKTRAEIKNYGAE</sequence>
<dbReference type="PROSITE" id="PS50096">
    <property type="entry name" value="IQ"/>
    <property type="match status" value="1"/>
</dbReference>
<comment type="caution">
    <text evidence="2">The sequence shown here is derived from an EMBL/GenBank/DDBJ whole genome shotgun (WGS) entry which is preliminary data.</text>
</comment>
<feature type="region of interest" description="Disordered" evidence="1">
    <location>
        <begin position="81"/>
        <end position="120"/>
    </location>
</feature>
<name>A0A0G0VVQ6_9BACT</name>